<dbReference type="Proteomes" id="UP000188533">
    <property type="component" value="Unassembled WGS sequence"/>
</dbReference>
<feature type="region of interest" description="Disordered" evidence="1">
    <location>
        <begin position="1"/>
        <end position="69"/>
    </location>
</feature>
<reference evidence="2 3" key="2">
    <citation type="submission" date="2017-02" db="EMBL/GenBank/DDBJ databases">
        <title>A genome survey and senescence transcriptome analysis in Lentinula edodes.</title>
        <authorList>
            <person name="Sakamoto Y."/>
            <person name="Nakade K."/>
            <person name="Sato S."/>
            <person name="Yoshida Y."/>
            <person name="Miyazaki K."/>
            <person name="Natsume S."/>
            <person name="Konno N."/>
        </authorList>
    </citation>
    <scope>NUCLEOTIDE SEQUENCE [LARGE SCALE GENOMIC DNA]</scope>
    <source>
        <strain evidence="2 3">NBRC 111202</strain>
    </source>
</reference>
<evidence type="ECO:0000313" key="2">
    <source>
        <dbReference type="EMBL" id="GAW08629.1"/>
    </source>
</evidence>
<proteinExistence type="predicted"/>
<comment type="caution">
    <text evidence="2">The sequence shown here is derived from an EMBL/GenBank/DDBJ whole genome shotgun (WGS) entry which is preliminary data.</text>
</comment>
<reference evidence="2 3" key="1">
    <citation type="submission" date="2016-08" db="EMBL/GenBank/DDBJ databases">
        <authorList>
            <consortium name="Lentinula edodes genome sequencing consortium"/>
            <person name="Sakamoto Y."/>
            <person name="Nakade K."/>
            <person name="Sato S."/>
            <person name="Yoshida Y."/>
            <person name="Miyazaki K."/>
            <person name="Natsume S."/>
            <person name="Konno N."/>
        </authorList>
    </citation>
    <scope>NUCLEOTIDE SEQUENCE [LARGE SCALE GENOMIC DNA]</scope>
    <source>
        <strain evidence="2 3">NBRC 111202</strain>
    </source>
</reference>
<dbReference type="AlphaFoldDB" id="A0A1Q3EN48"/>
<evidence type="ECO:0000313" key="3">
    <source>
        <dbReference type="Proteomes" id="UP000188533"/>
    </source>
</evidence>
<name>A0A1Q3EN48_LENED</name>
<feature type="compositionally biased region" description="Pro residues" evidence="1">
    <location>
        <begin position="31"/>
        <end position="40"/>
    </location>
</feature>
<protein>
    <submittedName>
        <fullName evidence="2">Uncharacterized protein</fullName>
    </submittedName>
</protein>
<organism evidence="2 3">
    <name type="scientific">Lentinula edodes</name>
    <name type="common">Shiitake mushroom</name>
    <name type="synonym">Lentinus edodes</name>
    <dbReference type="NCBI Taxonomy" id="5353"/>
    <lineage>
        <taxon>Eukaryota</taxon>
        <taxon>Fungi</taxon>
        <taxon>Dikarya</taxon>
        <taxon>Basidiomycota</taxon>
        <taxon>Agaricomycotina</taxon>
        <taxon>Agaricomycetes</taxon>
        <taxon>Agaricomycetidae</taxon>
        <taxon>Agaricales</taxon>
        <taxon>Marasmiineae</taxon>
        <taxon>Omphalotaceae</taxon>
        <taxon>Lentinula</taxon>
    </lineage>
</organism>
<keyword evidence="3" id="KW-1185">Reference proteome</keyword>
<evidence type="ECO:0000256" key="1">
    <source>
        <dbReference type="SAM" id="MobiDB-lite"/>
    </source>
</evidence>
<accession>A0A1Q3EN48</accession>
<gene>
    <name evidence="2" type="ORF">LENED_010700</name>
</gene>
<sequence length="69" mass="7565">MSRSNKPSNLDPAALNNMPEEDKQWDQVASFPPPRPPPATGPLFNDWLDGDDHAHSLGHTAPQFGCLTE</sequence>
<dbReference type="EMBL" id="BDGU01000676">
    <property type="protein sequence ID" value="GAW08629.1"/>
    <property type="molecule type" value="Genomic_DNA"/>
</dbReference>